<organism evidence="1 2">
    <name type="scientific">Mortierella polycephala</name>
    <dbReference type="NCBI Taxonomy" id="41804"/>
    <lineage>
        <taxon>Eukaryota</taxon>
        <taxon>Fungi</taxon>
        <taxon>Fungi incertae sedis</taxon>
        <taxon>Mucoromycota</taxon>
        <taxon>Mortierellomycotina</taxon>
        <taxon>Mortierellomycetes</taxon>
        <taxon>Mortierellales</taxon>
        <taxon>Mortierellaceae</taxon>
        <taxon>Mortierella</taxon>
    </lineage>
</organism>
<keyword evidence="2" id="KW-1185">Reference proteome</keyword>
<name>A0A9P6PH98_9FUNG</name>
<sequence>MTLEMPATSKTPQIMIVGAGLGEHMMGLLLEKINIPYQIFERSTPSRLDQMLCQSLKQLGLLEELKKISLPRPSLNLFHPDMKAIESIAMKGQKQA</sequence>
<dbReference type="AlphaFoldDB" id="A0A9P6PH98"/>
<protein>
    <submittedName>
        <fullName evidence="1">Uncharacterized protein</fullName>
    </submittedName>
</protein>
<gene>
    <name evidence="1" type="ORF">BG011_002389</name>
</gene>
<dbReference type="Proteomes" id="UP000726737">
    <property type="component" value="Unassembled WGS sequence"/>
</dbReference>
<dbReference type="InterPro" id="IPR036188">
    <property type="entry name" value="FAD/NAD-bd_sf"/>
</dbReference>
<dbReference type="EMBL" id="JAAAJA010001755">
    <property type="protein sequence ID" value="KAG0246541.1"/>
    <property type="molecule type" value="Genomic_DNA"/>
</dbReference>
<proteinExistence type="predicted"/>
<evidence type="ECO:0000313" key="2">
    <source>
        <dbReference type="Proteomes" id="UP000726737"/>
    </source>
</evidence>
<dbReference type="Gene3D" id="3.50.50.60">
    <property type="entry name" value="FAD/NAD(P)-binding domain"/>
    <property type="match status" value="1"/>
</dbReference>
<evidence type="ECO:0000313" key="1">
    <source>
        <dbReference type="EMBL" id="KAG0246541.1"/>
    </source>
</evidence>
<comment type="caution">
    <text evidence="1">The sequence shown here is derived from an EMBL/GenBank/DDBJ whole genome shotgun (WGS) entry which is preliminary data.</text>
</comment>
<reference evidence="1" key="1">
    <citation type="journal article" date="2020" name="Fungal Divers.">
        <title>Resolving the Mortierellaceae phylogeny through synthesis of multi-gene phylogenetics and phylogenomics.</title>
        <authorList>
            <person name="Vandepol N."/>
            <person name="Liber J."/>
            <person name="Desiro A."/>
            <person name="Na H."/>
            <person name="Kennedy M."/>
            <person name="Barry K."/>
            <person name="Grigoriev I.V."/>
            <person name="Miller A.N."/>
            <person name="O'Donnell K."/>
            <person name="Stajich J.E."/>
            <person name="Bonito G."/>
        </authorList>
    </citation>
    <scope>NUCLEOTIDE SEQUENCE</scope>
    <source>
        <strain evidence="1">KOD948</strain>
    </source>
</reference>
<accession>A0A9P6PH98</accession>